<name>A0A5D4KEZ4_9BACI</name>
<dbReference type="PANTHER" id="PTHR35146">
    <property type="entry name" value="UPF0178 PROTEIN YAII"/>
    <property type="match status" value="1"/>
</dbReference>
<gene>
    <name evidence="3" type="ORF">FZC79_09930</name>
</gene>
<comment type="caution">
    <text evidence="3">The sequence shown here is derived from an EMBL/GenBank/DDBJ whole genome shotgun (WGS) entry which is preliminary data.</text>
</comment>
<dbReference type="NCBIfam" id="NF001095">
    <property type="entry name" value="PRK00124.1"/>
    <property type="match status" value="1"/>
</dbReference>
<comment type="similarity">
    <text evidence="1 2">Belongs to the UPF0178 family.</text>
</comment>
<dbReference type="RefSeq" id="WP_148946664.1">
    <property type="nucleotide sequence ID" value="NZ_VTEH01000006.1"/>
</dbReference>
<dbReference type="CDD" id="cd18720">
    <property type="entry name" value="PIN_YqxD-like"/>
    <property type="match status" value="1"/>
</dbReference>
<protein>
    <recommendedName>
        <fullName evidence="2">UPF0178 protein FZC79_09930</fullName>
    </recommendedName>
</protein>
<evidence type="ECO:0000313" key="4">
    <source>
        <dbReference type="Proteomes" id="UP000323317"/>
    </source>
</evidence>
<accession>A0A5D4KEZ4</accession>
<dbReference type="PANTHER" id="PTHR35146:SF1">
    <property type="entry name" value="UPF0178 PROTEIN YAII"/>
    <property type="match status" value="1"/>
</dbReference>
<evidence type="ECO:0000256" key="1">
    <source>
        <dbReference type="ARBA" id="ARBA00008522"/>
    </source>
</evidence>
<proteinExistence type="inferred from homology"/>
<reference evidence="3 4" key="1">
    <citation type="submission" date="2019-08" db="EMBL/GenBank/DDBJ databases">
        <title>Bacillus genomes from the desert of Cuatro Cienegas, Coahuila.</title>
        <authorList>
            <person name="Olmedo-Alvarez G."/>
        </authorList>
    </citation>
    <scope>NUCLEOTIDE SEQUENCE [LARGE SCALE GENOMIC DNA]</scope>
    <source>
        <strain evidence="3 4">CH40_1T</strain>
    </source>
</reference>
<sequence length="157" mass="17459">MGNSSKKEAAVYVDADACPVKEEITGICEDREVKVIFIASNAHRKTTPDKGVWVYVDSSKEAADLYIMNQIKSGDVLVTQDIGLASIVLPKGVYAISPRGKEFREETISTALDFRYLSAKERRKGKYGKGPKPFTSEDRERFVSVFKKILSNFAGDQ</sequence>
<dbReference type="EMBL" id="VTEH01000006">
    <property type="protein sequence ID" value="TYR75486.1"/>
    <property type="molecule type" value="Genomic_DNA"/>
</dbReference>
<evidence type="ECO:0000313" key="3">
    <source>
        <dbReference type="EMBL" id="TYR75486.1"/>
    </source>
</evidence>
<evidence type="ECO:0000256" key="2">
    <source>
        <dbReference type="HAMAP-Rule" id="MF_00489"/>
    </source>
</evidence>
<organism evidence="3 4">
    <name type="scientific">Rossellomorea vietnamensis</name>
    <dbReference type="NCBI Taxonomy" id="218284"/>
    <lineage>
        <taxon>Bacteria</taxon>
        <taxon>Bacillati</taxon>
        <taxon>Bacillota</taxon>
        <taxon>Bacilli</taxon>
        <taxon>Bacillales</taxon>
        <taxon>Bacillaceae</taxon>
        <taxon>Rossellomorea</taxon>
    </lineage>
</organism>
<dbReference type="Proteomes" id="UP000323317">
    <property type="component" value="Unassembled WGS sequence"/>
</dbReference>
<dbReference type="InterPro" id="IPR003791">
    <property type="entry name" value="UPF0178"/>
</dbReference>
<dbReference type="Pfam" id="PF02639">
    <property type="entry name" value="DUF188"/>
    <property type="match status" value="1"/>
</dbReference>
<dbReference type="AlphaFoldDB" id="A0A5D4KEZ4"/>
<dbReference type="HAMAP" id="MF_00489">
    <property type="entry name" value="UPF0178"/>
    <property type="match status" value="1"/>
</dbReference>